<dbReference type="PROSITE" id="PS50853">
    <property type="entry name" value="FN3"/>
    <property type="match status" value="1"/>
</dbReference>
<sequence length="1026" mass="119349">MTVKAPTVTSLTVSKLSANSLQLTWDDVGENFYYLVEMTKTRDLGEATWVSLGYTADNLWFSSDLEASTFYKFRVAVTSAGFEQSDWIETEEFETFDQNAYSFELMNELTLNKKFIDEKFIKGNNDYVNFSTDVVWAALTNESFVYSDAYSHISQISNFIIKENEYHEIQGDITPICRDIDRMYLMEDEGILYLFERWQALVKVSNDRGQTWKAVQLMNDRVGWPLSKTVFYQTSTTNYVLGWDKVFYGRKSTDVRWSSDEVRMSSDDITFAKIGDTLQLGFDVNIFGTYASLPGDVAKIAEAITCNDDYIYVVARDKVRFAKAKNAPIDTDEQSPTYKEKLFEKESHSITGNPKVVTWKMDCVDGKIFALVVGEMAQEKQDPRKFPILDSKDKGVYILEDHDTGKWTRIFGNTEEERRRIEVGYTNMSCDDRELFISSSNWHALPEDIVPDTELPEKYPNEVVTAVKQLYPDQWIHDKHYLMMSFRANGHDGWDKWAPGRMRYYAEPFFSKCTNSGTRCWVNNSNKVVMVYSDVEHSYAIDPYTQSSPNRFMKEVWDKGDCTVISPNIEFKNFTQYANGIVFYRYSGELIGYYEFNYRVKDNVRIVWKPSNIFLKAFLRQQTREEPWAPDDNNGYNNPDLRPFLTKMIPDSYLLEDSNFEKFCQYYLQYLSDGYGTPYNNLVNLIRDKYPKEKHSWEYMWSEIYKRNIYLSKEKRDLVARFFETRKNDFYSTKGIEASYKFLFKVLYNEDVEIDIESANGLEYDIIVESDNITEDLAGRTVYTATGRSNVTYIERHYNKGKLQWKLTIHNLMGRFINGQEILSERTNFKGMIVQGVRGKDMSSNTIDYINRGRAYYVMKIKSALPSSRYRDDVLRFVHPVGFGFIGITLITMFINAGLSMKHVETVINTLKNYRWDSGLPSYWPDRVAKFGPDGKIDHDAVTGEPLYNPHPNAGQKFPLRPTYMADNPGLYYGVNADDRRVPMSPLFDQSAVTFARYRDLVNKRLKDDIGNPRDPKEPTQVKVNE</sequence>
<reference evidence="5 6" key="1">
    <citation type="submission" date="2018-11" db="EMBL/GenBank/DDBJ databases">
        <authorList>
            <person name="Teng T."/>
        </authorList>
    </citation>
    <scope>NUCLEOTIDE SEQUENCE [LARGE SCALE GENOMIC DNA]</scope>
</reference>
<keyword evidence="1" id="KW-1188">Viral release from host cell</keyword>
<dbReference type="InterPro" id="IPR048811">
    <property type="entry name" value="Gp7_dom_V"/>
</dbReference>
<dbReference type="GO" id="GO:0098003">
    <property type="term" value="P:viral tail assembly"/>
    <property type="evidence" value="ECO:0007669"/>
    <property type="project" value="UniProtKB-KW"/>
</dbReference>
<dbReference type="HAMAP" id="MF_04103">
    <property type="entry name" value="BP07_T4"/>
    <property type="match status" value="1"/>
</dbReference>
<dbReference type="Gene3D" id="2.60.40.10">
    <property type="entry name" value="Immunoglobulins"/>
    <property type="match status" value="1"/>
</dbReference>
<comment type="subcellular location">
    <subcellularLocation>
        <location evidence="1">Virion</location>
    </subcellularLocation>
    <text evidence="1">Present in the baseplate.</text>
</comment>
<dbReference type="InterPro" id="IPR048810">
    <property type="entry name" value="Gp7_helical"/>
</dbReference>
<dbReference type="Proteomes" id="UP000289169">
    <property type="component" value="Segment"/>
</dbReference>
<feature type="domain" description="Fibronectin type-III" evidence="4">
    <location>
        <begin position="7"/>
        <end position="98"/>
    </location>
</feature>
<comment type="similarity">
    <text evidence="1">Belongs to the T4likevirus baseplate wedge protein gp7 family.</text>
</comment>
<proteinExistence type="inferred from homology"/>
<name>A0A410T5L5_9CAUD</name>
<dbReference type="InterPro" id="IPR013783">
    <property type="entry name" value="Ig-like_fold"/>
</dbReference>
<keyword evidence="1" id="KW-0426">Late protein</keyword>
<dbReference type="CDD" id="cd00063">
    <property type="entry name" value="FN3"/>
    <property type="match status" value="1"/>
</dbReference>
<dbReference type="InterPro" id="IPR034697">
    <property type="entry name" value="GP7_T4"/>
</dbReference>
<keyword evidence="1" id="KW-1015">Disulfide bond</keyword>
<feature type="disulfide bond" description="Interchain (with GP10)" evidence="1">
    <location>
        <position position="177"/>
    </location>
</feature>
<dbReference type="EMBL" id="MK240351">
    <property type="protein sequence ID" value="QAU04020.1"/>
    <property type="molecule type" value="Genomic_DNA"/>
</dbReference>
<feature type="region of interest" description="Disordered" evidence="2">
    <location>
        <begin position="1007"/>
        <end position="1026"/>
    </location>
</feature>
<comment type="function">
    <text evidence="1">Baseplate protein. Involved in the tail assembly.</text>
</comment>
<dbReference type="SUPFAM" id="SSF49265">
    <property type="entry name" value="Fibronectin type III"/>
    <property type="match status" value="1"/>
</dbReference>
<evidence type="ECO:0000256" key="3">
    <source>
        <dbReference type="SAM" id="Phobius"/>
    </source>
</evidence>
<keyword evidence="3" id="KW-1133">Transmembrane helix</keyword>
<comment type="subunit">
    <text evidence="1">Binds to gp10 homotrimer; disulfide-linked. Heteromultimer with gp10; a gp10 molecule is disulfide-linked to gp7 and the other two remaining gp10 molecules form a disulfide bond.</text>
</comment>
<evidence type="ECO:0000256" key="2">
    <source>
        <dbReference type="SAM" id="MobiDB-lite"/>
    </source>
</evidence>
<feature type="transmembrane region" description="Helical" evidence="3">
    <location>
        <begin position="877"/>
        <end position="899"/>
    </location>
</feature>
<dbReference type="Pfam" id="PF21456">
    <property type="entry name" value="Gp7_6th"/>
    <property type="match status" value="1"/>
</dbReference>
<dbReference type="Pfam" id="PF21428">
    <property type="entry name" value="Gp7_helical"/>
    <property type="match status" value="1"/>
</dbReference>
<evidence type="ECO:0000256" key="1">
    <source>
        <dbReference type="HAMAP-Rule" id="MF_04103"/>
    </source>
</evidence>
<gene>
    <name evidence="5" type="ORF">Henu6_gp217</name>
</gene>
<keyword evidence="1" id="KW-0946">Virion</keyword>
<dbReference type="InterPro" id="IPR003961">
    <property type="entry name" value="FN3_dom"/>
</dbReference>
<dbReference type="GO" id="GO:0098025">
    <property type="term" value="C:virus tail, baseplate"/>
    <property type="evidence" value="ECO:0007669"/>
    <property type="project" value="UniProtKB-UniRule"/>
</dbReference>
<dbReference type="SUPFAM" id="SSF110296">
    <property type="entry name" value="Oligoxyloglucan reducing end-specific cellobiohydrolase"/>
    <property type="match status" value="1"/>
</dbReference>
<protein>
    <recommendedName>
        <fullName evidence="1">Baseplate wedge protein gp7</fullName>
    </recommendedName>
</protein>
<keyword evidence="3" id="KW-0472">Membrane</keyword>
<keyword evidence="1" id="KW-1245">Viral tail assembly</keyword>
<accession>A0A410T5L5</accession>
<keyword evidence="1" id="KW-1227">Viral tail protein</keyword>
<keyword evidence="3" id="KW-0812">Transmembrane</keyword>
<organism evidence="5 6">
    <name type="scientific">Acinetobacter phage Henu6</name>
    <dbReference type="NCBI Taxonomy" id="2500136"/>
    <lineage>
        <taxon>Viruses</taxon>
        <taxon>Duplodnaviria</taxon>
        <taxon>Heunggongvirae</taxon>
        <taxon>Uroviricota</taxon>
        <taxon>Caudoviricetes</taxon>
        <taxon>Pantevenvirales</taxon>
        <taxon>Straboviridae</taxon>
        <taxon>Twarogvirinae</taxon>
        <taxon>Zedzedvirus</taxon>
        <taxon>Zedzedvirus zz1</taxon>
    </lineage>
</organism>
<evidence type="ECO:0000259" key="4">
    <source>
        <dbReference type="PROSITE" id="PS50853"/>
    </source>
</evidence>
<evidence type="ECO:0000313" key="6">
    <source>
        <dbReference type="Proteomes" id="UP000289169"/>
    </source>
</evidence>
<dbReference type="InterPro" id="IPR036116">
    <property type="entry name" value="FN3_sf"/>
</dbReference>
<evidence type="ECO:0000313" key="5">
    <source>
        <dbReference type="EMBL" id="QAU04020.1"/>
    </source>
</evidence>
<keyword evidence="1" id="KW-1226">Viral baseplate protein</keyword>
<dbReference type="InterPro" id="IPR048812">
    <property type="entry name" value="Gp7_dom_VI"/>
</dbReference>
<dbReference type="Pfam" id="PF21427">
    <property type="entry name" value="Gp7_5th"/>
    <property type="match status" value="1"/>
</dbReference>